<protein>
    <submittedName>
        <fullName evidence="6">Aminotransferase class III-fold pyridoxal phosphate-dependent enzyme</fullName>
    </submittedName>
</protein>
<evidence type="ECO:0000256" key="1">
    <source>
        <dbReference type="ARBA" id="ARBA00008954"/>
    </source>
</evidence>
<comment type="caution">
    <text evidence="6">The sequence shown here is derived from an EMBL/GenBank/DDBJ whole genome shotgun (WGS) entry which is preliminary data.</text>
</comment>
<dbReference type="InterPro" id="IPR015422">
    <property type="entry name" value="PyrdxlP-dep_Trfase_small"/>
</dbReference>
<dbReference type="FunFam" id="3.40.640.10:FF:000014">
    <property type="entry name" value="Adenosylmethionine-8-amino-7-oxononanoate aminotransferase, probable"/>
    <property type="match status" value="1"/>
</dbReference>
<dbReference type="CDD" id="cd00610">
    <property type="entry name" value="OAT_like"/>
    <property type="match status" value="1"/>
</dbReference>
<dbReference type="AlphaFoldDB" id="A0A5D0NKM5"/>
<gene>
    <name evidence="6" type="ORF">FXF69_22985</name>
</gene>
<organism evidence="6 7">
    <name type="scientific">Actinomadura chibensis</name>
    <dbReference type="NCBI Taxonomy" id="392828"/>
    <lineage>
        <taxon>Bacteria</taxon>
        <taxon>Bacillati</taxon>
        <taxon>Actinomycetota</taxon>
        <taxon>Actinomycetes</taxon>
        <taxon>Streptosporangiales</taxon>
        <taxon>Thermomonosporaceae</taxon>
        <taxon>Actinomadura</taxon>
    </lineage>
</organism>
<dbReference type="Pfam" id="PF00202">
    <property type="entry name" value="Aminotran_3"/>
    <property type="match status" value="1"/>
</dbReference>
<evidence type="ECO:0000256" key="2">
    <source>
        <dbReference type="ARBA" id="ARBA00022576"/>
    </source>
</evidence>
<dbReference type="Proteomes" id="UP000323380">
    <property type="component" value="Unassembled WGS sequence"/>
</dbReference>
<dbReference type="GO" id="GO:0030170">
    <property type="term" value="F:pyridoxal phosphate binding"/>
    <property type="evidence" value="ECO:0007669"/>
    <property type="project" value="InterPro"/>
</dbReference>
<keyword evidence="4 5" id="KW-0663">Pyridoxal phosphate</keyword>
<evidence type="ECO:0000313" key="7">
    <source>
        <dbReference type="Proteomes" id="UP000323380"/>
    </source>
</evidence>
<name>A0A5D0NKM5_9ACTN</name>
<dbReference type="InterPro" id="IPR015421">
    <property type="entry name" value="PyrdxlP-dep_Trfase_major"/>
</dbReference>
<dbReference type="InterPro" id="IPR049704">
    <property type="entry name" value="Aminotrans_3_PPA_site"/>
</dbReference>
<comment type="similarity">
    <text evidence="1 5">Belongs to the class-III pyridoxal-phosphate-dependent aminotransferase family.</text>
</comment>
<dbReference type="Gene3D" id="3.90.1150.10">
    <property type="entry name" value="Aspartate Aminotransferase, domain 1"/>
    <property type="match status" value="1"/>
</dbReference>
<dbReference type="InterPro" id="IPR015424">
    <property type="entry name" value="PyrdxlP-dep_Trfase"/>
</dbReference>
<evidence type="ECO:0000313" key="6">
    <source>
        <dbReference type="EMBL" id="TYB44992.1"/>
    </source>
</evidence>
<dbReference type="RefSeq" id="WP_067902774.1">
    <property type="nucleotide sequence ID" value="NZ_VSFG01000004.1"/>
</dbReference>
<keyword evidence="3 6" id="KW-0808">Transferase</keyword>
<dbReference type="STRING" id="1220554.GCA_001552135_07252"/>
<keyword evidence="2 6" id="KW-0032">Aminotransferase</keyword>
<dbReference type="InterPro" id="IPR005814">
    <property type="entry name" value="Aminotrans_3"/>
</dbReference>
<dbReference type="PROSITE" id="PS00600">
    <property type="entry name" value="AA_TRANSFER_CLASS_3"/>
    <property type="match status" value="1"/>
</dbReference>
<evidence type="ECO:0000256" key="4">
    <source>
        <dbReference type="ARBA" id="ARBA00022898"/>
    </source>
</evidence>
<dbReference type="PANTHER" id="PTHR43094:SF1">
    <property type="entry name" value="AMINOTRANSFERASE CLASS-III"/>
    <property type="match status" value="1"/>
</dbReference>
<dbReference type="EMBL" id="VSFG01000004">
    <property type="protein sequence ID" value="TYB44992.1"/>
    <property type="molecule type" value="Genomic_DNA"/>
</dbReference>
<dbReference type="SUPFAM" id="SSF53383">
    <property type="entry name" value="PLP-dependent transferases"/>
    <property type="match status" value="1"/>
</dbReference>
<dbReference type="PANTHER" id="PTHR43094">
    <property type="entry name" value="AMINOTRANSFERASE"/>
    <property type="match status" value="1"/>
</dbReference>
<dbReference type="Gene3D" id="3.40.640.10">
    <property type="entry name" value="Type I PLP-dependent aspartate aminotransferase-like (Major domain)"/>
    <property type="match status" value="1"/>
</dbReference>
<proteinExistence type="inferred from homology"/>
<evidence type="ECO:0000256" key="5">
    <source>
        <dbReference type="RuleBase" id="RU003560"/>
    </source>
</evidence>
<keyword evidence="7" id="KW-1185">Reference proteome</keyword>
<dbReference type="GO" id="GO:0008483">
    <property type="term" value="F:transaminase activity"/>
    <property type="evidence" value="ECO:0007669"/>
    <property type="project" value="UniProtKB-KW"/>
</dbReference>
<evidence type="ECO:0000256" key="3">
    <source>
        <dbReference type="ARBA" id="ARBA00022679"/>
    </source>
</evidence>
<sequence>MSSDAATRVFHRDLVNLPATVSHAKGVHVWDTDGNQYLDASSGGNVVISIGYGVEEVIEAMTEQARSVAFCGGFTSDAQETLARELAAFAPDGLDYVRFVSGGSEANETAIKLARHYFVETGRPEKYKVVGRWRSYHGNTLGALSATGHVLRRVGYTPMLLPFAHAAPPYRYRCQFCADAPACSLRCADDVERVILNEGPEHVAAFIAEPVVGAAAMGMVADPGYFARVREICDKYDVLLIVDEVLTGMGRTGRNFGIEHWDTVPDMIACGKGISSGYTPLGAVITTGAIHEAVRTGSGAFEHGFTYGGNPLSCAVGLAVLHHIQRHDLVANAAEVGGYLRRCIEEAIGDEPVVGEVSGLGMLQGIEIVADRDTRRPFDPALGVSKRIARRTQELGVLINPSFSGNVDGHLGDRFGVCPPYTFTRAQVDETVAALARAVRDVQAEVAR</sequence>
<reference evidence="6 7" key="1">
    <citation type="submission" date="2019-08" db="EMBL/GenBank/DDBJ databases">
        <title>Actinomadura sp. nov. CYP1-5 isolated from mountain soil.</title>
        <authorList>
            <person name="Songsumanus A."/>
            <person name="Kuncharoen N."/>
            <person name="Kudo T."/>
            <person name="Yuki M."/>
            <person name="Igarashi Y."/>
            <person name="Tanasupawat S."/>
        </authorList>
    </citation>
    <scope>NUCLEOTIDE SEQUENCE [LARGE SCALE GENOMIC DNA]</scope>
    <source>
        <strain evidence="6 7">JCM 14158</strain>
    </source>
</reference>
<accession>A0A5D0NKM5</accession>